<keyword evidence="3 6" id="KW-0812">Transmembrane</keyword>
<feature type="transmembrane region" description="Helical" evidence="6">
    <location>
        <begin position="225"/>
        <end position="247"/>
    </location>
</feature>
<keyword evidence="5 6" id="KW-0472">Membrane</keyword>
<feature type="transmembrane region" description="Helical" evidence="6">
    <location>
        <begin position="12"/>
        <end position="38"/>
    </location>
</feature>
<feature type="transmembrane region" description="Helical" evidence="6">
    <location>
        <begin position="81"/>
        <end position="100"/>
    </location>
</feature>
<feature type="transmembrane region" description="Helical" evidence="6">
    <location>
        <begin position="365"/>
        <end position="393"/>
    </location>
</feature>
<sequence>MSVSTPSSTVRPNAVLAVVASAGIVAALMQTLVVPLLGQLPQILHSTASNTTWVVTATLLVGAVVTPVAGRLGDMYGKRPVLLASIVPLIVGSIVCATATSVLPMIIGRGLQGMGVGIIPIGISAMRDLLPPERLGSAIALISASLGIGGALGLPIAAAVVENSDWRMLFWGCAVLAAIVGVLIYLVIPEIPTEGPAGRFDYLGAIGLGIGLVCLLLAVSKGATWGWTSATILGLFAAAIVAILIWGRYELRTSQPLVDLRVTARPQVLLTNATSVVVSMAMYAQALLIPQLLQLPKSTGFGLGQSMFAMGLWMAPAGLTMMVISPVGARLSALRGPKFTLAAGCAVIAAGYAASLILMGSTWGILAATVIINTGVGFAYGAMPALIMGAVPVSETAAANSFNTLMRAIGTSISAAVVGAILAQMTFSVGGHMLPTENGFRVGLLIGGGVAILGAVLATTIPVKRVLPGVAPQPKVAVRV</sequence>
<feature type="transmembrane region" description="Helical" evidence="6">
    <location>
        <begin position="339"/>
        <end position="359"/>
    </location>
</feature>
<dbReference type="InterPro" id="IPR020846">
    <property type="entry name" value="MFS_dom"/>
</dbReference>
<dbReference type="PANTHER" id="PTHR42718:SF9">
    <property type="entry name" value="MAJOR FACILITATOR SUPERFAMILY MULTIDRUG TRANSPORTER MFSC"/>
    <property type="match status" value="1"/>
</dbReference>
<feature type="domain" description="Major facilitator superfamily (MFS) profile" evidence="7">
    <location>
        <begin position="15"/>
        <end position="466"/>
    </location>
</feature>
<evidence type="ECO:0000256" key="5">
    <source>
        <dbReference type="ARBA" id="ARBA00023136"/>
    </source>
</evidence>
<feature type="transmembrane region" description="Helical" evidence="6">
    <location>
        <begin position="268"/>
        <end position="288"/>
    </location>
</feature>
<organism evidence="8 9">
    <name type="scientific">Nocardia aurea</name>
    <dbReference type="NCBI Taxonomy" id="2144174"/>
    <lineage>
        <taxon>Bacteria</taxon>
        <taxon>Bacillati</taxon>
        <taxon>Actinomycetota</taxon>
        <taxon>Actinomycetes</taxon>
        <taxon>Mycobacteriales</taxon>
        <taxon>Nocardiaceae</taxon>
        <taxon>Nocardia</taxon>
    </lineage>
</organism>
<dbReference type="InterPro" id="IPR036259">
    <property type="entry name" value="MFS_trans_sf"/>
</dbReference>
<dbReference type="PROSITE" id="PS50850">
    <property type="entry name" value="MFS"/>
    <property type="match status" value="1"/>
</dbReference>
<dbReference type="RefSeq" id="WP_198654150.1">
    <property type="nucleotide sequence ID" value="NZ_JBEXKW010000076.1"/>
</dbReference>
<name>A0ABV3FVS0_9NOCA</name>
<accession>A0ABV3FVS0</accession>
<feature type="transmembrane region" description="Helical" evidence="6">
    <location>
        <begin position="50"/>
        <end position="69"/>
    </location>
</feature>
<dbReference type="EMBL" id="JBFAKC010000007">
    <property type="protein sequence ID" value="MEV0709522.1"/>
    <property type="molecule type" value="Genomic_DNA"/>
</dbReference>
<dbReference type="SUPFAM" id="SSF103473">
    <property type="entry name" value="MFS general substrate transporter"/>
    <property type="match status" value="2"/>
</dbReference>
<feature type="transmembrane region" description="Helical" evidence="6">
    <location>
        <begin position="405"/>
        <end position="427"/>
    </location>
</feature>
<dbReference type="Gene3D" id="1.20.1250.20">
    <property type="entry name" value="MFS general substrate transporter like domains"/>
    <property type="match status" value="1"/>
</dbReference>
<dbReference type="Proteomes" id="UP001551695">
    <property type="component" value="Unassembled WGS sequence"/>
</dbReference>
<reference evidence="8 9" key="1">
    <citation type="submission" date="2024-06" db="EMBL/GenBank/DDBJ databases">
        <title>The Natural Products Discovery Center: Release of the First 8490 Sequenced Strains for Exploring Actinobacteria Biosynthetic Diversity.</title>
        <authorList>
            <person name="Kalkreuter E."/>
            <person name="Kautsar S.A."/>
            <person name="Yang D."/>
            <person name="Bader C.D."/>
            <person name="Teijaro C.N."/>
            <person name="Fluegel L."/>
            <person name="Davis C.M."/>
            <person name="Simpson J.R."/>
            <person name="Lauterbach L."/>
            <person name="Steele A.D."/>
            <person name="Gui C."/>
            <person name="Meng S."/>
            <person name="Li G."/>
            <person name="Viehrig K."/>
            <person name="Ye F."/>
            <person name="Su P."/>
            <person name="Kiefer A.F."/>
            <person name="Nichols A."/>
            <person name="Cepeda A.J."/>
            <person name="Yan W."/>
            <person name="Fan B."/>
            <person name="Jiang Y."/>
            <person name="Adhikari A."/>
            <person name="Zheng C.-J."/>
            <person name="Schuster L."/>
            <person name="Cowan T.M."/>
            <person name="Smanski M.J."/>
            <person name="Chevrette M.G."/>
            <person name="De Carvalho L.P.S."/>
            <person name="Shen B."/>
        </authorList>
    </citation>
    <scope>NUCLEOTIDE SEQUENCE [LARGE SCALE GENOMIC DNA]</scope>
    <source>
        <strain evidence="8 9">NPDC050403</strain>
    </source>
</reference>
<dbReference type="CDD" id="cd17504">
    <property type="entry name" value="MFS_MMR_MDR_like"/>
    <property type="match status" value="1"/>
</dbReference>
<evidence type="ECO:0000256" key="2">
    <source>
        <dbReference type="ARBA" id="ARBA00022448"/>
    </source>
</evidence>
<feature type="transmembrane region" description="Helical" evidence="6">
    <location>
        <begin position="200"/>
        <end position="219"/>
    </location>
</feature>
<evidence type="ECO:0000256" key="3">
    <source>
        <dbReference type="ARBA" id="ARBA00022692"/>
    </source>
</evidence>
<proteinExistence type="predicted"/>
<comment type="caution">
    <text evidence="8">The sequence shown here is derived from an EMBL/GenBank/DDBJ whole genome shotgun (WGS) entry which is preliminary data.</text>
</comment>
<evidence type="ECO:0000313" key="9">
    <source>
        <dbReference type="Proteomes" id="UP001551695"/>
    </source>
</evidence>
<keyword evidence="9" id="KW-1185">Reference proteome</keyword>
<dbReference type="Gene3D" id="1.20.1720.10">
    <property type="entry name" value="Multidrug resistance protein D"/>
    <property type="match status" value="1"/>
</dbReference>
<protein>
    <submittedName>
        <fullName evidence="8">MFS transporter</fullName>
    </submittedName>
</protein>
<evidence type="ECO:0000313" key="8">
    <source>
        <dbReference type="EMBL" id="MEV0709522.1"/>
    </source>
</evidence>
<evidence type="ECO:0000259" key="7">
    <source>
        <dbReference type="PROSITE" id="PS50850"/>
    </source>
</evidence>
<feature type="transmembrane region" description="Helical" evidence="6">
    <location>
        <begin position="166"/>
        <end position="188"/>
    </location>
</feature>
<evidence type="ECO:0000256" key="6">
    <source>
        <dbReference type="SAM" id="Phobius"/>
    </source>
</evidence>
<dbReference type="InterPro" id="IPR011701">
    <property type="entry name" value="MFS"/>
</dbReference>
<feature type="transmembrane region" description="Helical" evidence="6">
    <location>
        <begin position="138"/>
        <end position="160"/>
    </location>
</feature>
<keyword evidence="4 6" id="KW-1133">Transmembrane helix</keyword>
<dbReference type="Pfam" id="PF07690">
    <property type="entry name" value="MFS_1"/>
    <property type="match status" value="1"/>
</dbReference>
<gene>
    <name evidence="8" type="ORF">AB0I48_18330</name>
</gene>
<feature type="transmembrane region" description="Helical" evidence="6">
    <location>
        <begin position="308"/>
        <end position="327"/>
    </location>
</feature>
<evidence type="ECO:0000256" key="1">
    <source>
        <dbReference type="ARBA" id="ARBA00004651"/>
    </source>
</evidence>
<dbReference type="PANTHER" id="PTHR42718">
    <property type="entry name" value="MAJOR FACILITATOR SUPERFAMILY MULTIDRUG TRANSPORTER MFSC"/>
    <property type="match status" value="1"/>
</dbReference>
<feature type="transmembrane region" description="Helical" evidence="6">
    <location>
        <begin position="439"/>
        <end position="458"/>
    </location>
</feature>
<comment type="subcellular location">
    <subcellularLocation>
        <location evidence="1">Cell membrane</location>
        <topology evidence="1">Multi-pass membrane protein</topology>
    </subcellularLocation>
</comment>
<keyword evidence="2" id="KW-0813">Transport</keyword>
<evidence type="ECO:0000256" key="4">
    <source>
        <dbReference type="ARBA" id="ARBA00022989"/>
    </source>
</evidence>